<sequence>MTSDDQQFLDVLASVPQDIAAYGSRLADYIDRYTNTIASDIRDAIDNSTWIPEKIKPPKPQGGQFFARAPPAPQGYYEQTVTWFSKNRTAIAMVVAFVGTTAYLAHRSKKAHARKRRAKKLANGAKKEIVVLACSTFHDPLTRSLALDLERRGYVVYVTVSSTEEDSLIQQEAKADLRPLWMDLTSTVPNPTVDIHPNLEAIRDLLTQLPKETSGGRSSGGSSMGNMTLAGLVVFPGCSGYPSGSLPLLPPTEVIDTLNTRLLSPLLSIQQFLPLILNHSSATSPASIILAYPSIPASLSPPRQIPESIITSSLSSLSTSLRRELRTLSPHITVHDLKLGNFDLGSDPAGKSPAVTPRPSVQSNYPNLDPAQSQLIHTPWHSSQRAALTRSTLQRPSFIKGSSARELHNAVFDALAPPQSFRAFGRWDWTSPKTGGTVFVGSGARVYDFVGRWVPGGLVGAVMAFRDRRSSRGARGVGEWRAPSEVRREQQSVYDSRMSASATEGEGIGESAVWEKV</sequence>
<dbReference type="HOGENOM" id="CLU_022136_0_0_1"/>
<dbReference type="Gene3D" id="3.40.50.720">
    <property type="entry name" value="NAD(P)-binding Rossmann-like Domain"/>
    <property type="match status" value="1"/>
</dbReference>
<dbReference type="STRING" id="1220924.W2RKX2"/>
<name>W2RKX2_CYPE1</name>
<reference evidence="2 3" key="1">
    <citation type="submission" date="2013-03" db="EMBL/GenBank/DDBJ databases">
        <title>The Genome Sequence of Phialophora europaea CBS 101466.</title>
        <authorList>
            <consortium name="The Broad Institute Genomics Platform"/>
            <person name="Cuomo C."/>
            <person name="de Hoog S."/>
            <person name="Gorbushina A."/>
            <person name="Walker B."/>
            <person name="Young S.K."/>
            <person name="Zeng Q."/>
            <person name="Gargeya S."/>
            <person name="Fitzgerald M."/>
            <person name="Haas B."/>
            <person name="Abouelleil A."/>
            <person name="Allen A.W."/>
            <person name="Alvarado L."/>
            <person name="Arachchi H.M."/>
            <person name="Berlin A.M."/>
            <person name="Chapman S.B."/>
            <person name="Gainer-Dewar J."/>
            <person name="Goldberg J."/>
            <person name="Griggs A."/>
            <person name="Gujja S."/>
            <person name="Hansen M."/>
            <person name="Howarth C."/>
            <person name="Imamovic A."/>
            <person name="Ireland A."/>
            <person name="Larimer J."/>
            <person name="McCowan C."/>
            <person name="Murphy C."/>
            <person name="Pearson M."/>
            <person name="Poon T.W."/>
            <person name="Priest M."/>
            <person name="Roberts A."/>
            <person name="Saif S."/>
            <person name="Shea T."/>
            <person name="Sisk P."/>
            <person name="Sykes S."/>
            <person name="Wortman J."/>
            <person name="Nusbaum C."/>
            <person name="Birren B."/>
        </authorList>
    </citation>
    <scope>NUCLEOTIDE SEQUENCE [LARGE SCALE GENOMIC DNA]</scope>
    <source>
        <strain evidence="2 3">CBS 101466</strain>
    </source>
</reference>
<feature type="compositionally biased region" description="Polar residues" evidence="1">
    <location>
        <begin position="491"/>
        <end position="502"/>
    </location>
</feature>
<protein>
    <recommendedName>
        <fullName evidence="4">DUF1776-domain-containing protein</fullName>
    </recommendedName>
</protein>
<dbReference type="eggNOG" id="ENOG502QWSS">
    <property type="taxonomic scope" value="Eukaryota"/>
</dbReference>
<dbReference type="EMBL" id="KB822724">
    <property type="protein sequence ID" value="ETN36965.1"/>
    <property type="molecule type" value="Genomic_DNA"/>
</dbReference>
<dbReference type="GeneID" id="19975292"/>
<proteinExistence type="predicted"/>
<dbReference type="OrthoDB" id="5308060at2759"/>
<dbReference type="AlphaFoldDB" id="W2RKX2"/>
<evidence type="ECO:0008006" key="4">
    <source>
        <dbReference type="Google" id="ProtNLM"/>
    </source>
</evidence>
<dbReference type="VEuPathDB" id="FungiDB:HMPREF1541_07953"/>
<dbReference type="InParanoid" id="W2RKX2"/>
<dbReference type="Pfam" id="PF08643">
    <property type="entry name" value="DUF1776"/>
    <property type="match status" value="1"/>
</dbReference>
<gene>
    <name evidence="2" type="ORF">HMPREF1541_07953</name>
</gene>
<feature type="region of interest" description="Disordered" evidence="1">
    <location>
        <begin position="474"/>
        <end position="517"/>
    </location>
</feature>
<dbReference type="PANTHER" id="PTHR43313:SF1">
    <property type="entry name" value="3BETA-HYDROXYSTEROID DEHYDROGENASE DHS-16"/>
    <property type="match status" value="1"/>
</dbReference>
<dbReference type="PANTHER" id="PTHR43313">
    <property type="entry name" value="SHORT-CHAIN DEHYDROGENASE/REDUCTASE FAMILY 9C"/>
    <property type="match status" value="1"/>
</dbReference>
<dbReference type="InterPro" id="IPR013952">
    <property type="entry name" value="DUF1776_fun"/>
</dbReference>
<evidence type="ECO:0000256" key="1">
    <source>
        <dbReference type="SAM" id="MobiDB-lite"/>
    </source>
</evidence>
<evidence type="ECO:0000313" key="2">
    <source>
        <dbReference type="EMBL" id="ETN36965.1"/>
    </source>
</evidence>
<keyword evidence="3" id="KW-1185">Reference proteome</keyword>
<dbReference type="Proteomes" id="UP000030752">
    <property type="component" value="Unassembled WGS sequence"/>
</dbReference>
<dbReference type="RefSeq" id="XP_008720497.1">
    <property type="nucleotide sequence ID" value="XM_008722275.1"/>
</dbReference>
<organism evidence="2 3">
    <name type="scientific">Cyphellophora europaea (strain CBS 101466)</name>
    <name type="common">Phialophora europaea</name>
    <dbReference type="NCBI Taxonomy" id="1220924"/>
    <lineage>
        <taxon>Eukaryota</taxon>
        <taxon>Fungi</taxon>
        <taxon>Dikarya</taxon>
        <taxon>Ascomycota</taxon>
        <taxon>Pezizomycotina</taxon>
        <taxon>Eurotiomycetes</taxon>
        <taxon>Chaetothyriomycetidae</taxon>
        <taxon>Chaetothyriales</taxon>
        <taxon>Cyphellophoraceae</taxon>
        <taxon>Cyphellophora</taxon>
    </lineage>
</organism>
<accession>W2RKX2</accession>
<evidence type="ECO:0000313" key="3">
    <source>
        <dbReference type="Proteomes" id="UP000030752"/>
    </source>
</evidence>